<feature type="transmembrane region" description="Helical" evidence="2">
    <location>
        <begin position="12"/>
        <end position="30"/>
    </location>
</feature>
<accession>A0A8A3S1E8</accession>
<gene>
    <name evidence="3" type="ORF">RJ40_01135</name>
</gene>
<dbReference type="InterPro" id="IPR010319">
    <property type="entry name" value="Transglutaminase-like_Cys_pept"/>
</dbReference>
<reference evidence="3" key="2">
    <citation type="submission" date="2019-02" db="EMBL/GenBank/DDBJ databases">
        <authorList>
            <person name="Chen S.-C."/>
            <person name="Chien H.-H."/>
            <person name="Lai M.-C."/>
        </authorList>
    </citation>
    <scope>NUCLEOTIDE SEQUENCE</scope>
    <source>
        <strain evidence="3">N2F9704</strain>
    </source>
</reference>
<dbReference type="KEGG" id="maqe:RJ40_01135"/>
<dbReference type="EMBL" id="CP036172">
    <property type="protein sequence ID" value="QSZ66198.1"/>
    <property type="molecule type" value="Genomic_DNA"/>
</dbReference>
<proteinExistence type="predicted"/>
<sequence>MDLTFDESLFKKVIAVLVIAIIIVGAIATLKFTGLLGDDGDGPLGPGQVPSTPELDEPDFEEQERQVAGPKSYNWTYRGTQMEMDLFISNATYQHFVSSSYGTYEDKPQRMAEYVVTDGDDGVVGTIAEWFLTTSLAAGYGDRDTVGNVLAFVENLTYTTDEERRQTGAYPNYPAITLATQEGDSEDHTILAAAILHQMGYGVSLLYYPAQLDRRMIIPEATALGIVSDGALPGRTYGAVAETPAGKFVYDARNKTALTPLPEGCDVGSGWYSGDAVWHNATSSGSLDDVRYYPANRTFVTWTDLPDVDTIVIENAVWNQPLLITAAWTVNTTEKGIPRGAYDGMEPFFNGGDGLWQGWTVSRDDRLDAGTTIAGKQPLNEAPPFSANESLTAALRMPASEFTSPLITWLEPVQEYYADTWYPSGIAWTYDDKWHLHENILEMQDSLLENPEDYSLRGVTEVVAPVPWRVSYTVRKMDEDHTEKEMTPYSDVRFAVYRIEDGAAVFDRTFGWQTIYGADVRKNEAVFGAGEYALAVFVRNCEVDVAIEYHGTPAEKTYRGGI</sequence>
<dbReference type="Proteomes" id="UP001042704">
    <property type="component" value="Chromosome"/>
</dbReference>
<evidence type="ECO:0000313" key="3">
    <source>
        <dbReference type="EMBL" id="QSZ66198.1"/>
    </source>
</evidence>
<keyword evidence="2" id="KW-1133">Transmembrane helix</keyword>
<keyword evidence="4" id="KW-1185">Reference proteome</keyword>
<organism evidence="3 4">
    <name type="scientific">Methanofollis aquaemaris</name>
    <dbReference type="NCBI Taxonomy" id="126734"/>
    <lineage>
        <taxon>Archaea</taxon>
        <taxon>Methanobacteriati</taxon>
        <taxon>Methanobacteriota</taxon>
        <taxon>Stenosarchaea group</taxon>
        <taxon>Methanomicrobia</taxon>
        <taxon>Methanomicrobiales</taxon>
        <taxon>Methanomicrobiaceae</taxon>
        <taxon>Methanofollis</taxon>
    </lineage>
</organism>
<evidence type="ECO:0000313" key="4">
    <source>
        <dbReference type="Proteomes" id="UP001042704"/>
    </source>
</evidence>
<evidence type="ECO:0000256" key="1">
    <source>
        <dbReference type="SAM" id="MobiDB-lite"/>
    </source>
</evidence>
<dbReference type="Gene3D" id="3.10.620.30">
    <property type="match status" value="1"/>
</dbReference>
<keyword evidence="2" id="KW-0812">Transmembrane</keyword>
<dbReference type="AlphaFoldDB" id="A0A8A3S1E8"/>
<name>A0A8A3S1E8_9EURY</name>
<reference evidence="3" key="1">
    <citation type="journal article" date="2001" name="Int. J. Syst. Evol. Microbiol.">
        <title>Methanofollis aquaemaris sp. nov., a methanogen isolated from an aquaculture fish pond.</title>
        <authorList>
            <person name="Lai M.C."/>
            <person name="Chen S.C."/>
        </authorList>
    </citation>
    <scope>NUCLEOTIDE SEQUENCE</scope>
    <source>
        <strain evidence="3">N2F9704</strain>
    </source>
</reference>
<keyword evidence="2" id="KW-0472">Membrane</keyword>
<dbReference type="PANTHER" id="PTHR39327">
    <property type="match status" value="1"/>
</dbReference>
<evidence type="ECO:0000256" key="2">
    <source>
        <dbReference type="SAM" id="Phobius"/>
    </source>
</evidence>
<feature type="region of interest" description="Disordered" evidence="1">
    <location>
        <begin position="41"/>
        <end position="68"/>
    </location>
</feature>
<dbReference type="GeneID" id="76422915"/>
<dbReference type="PANTHER" id="PTHR39327:SF1">
    <property type="entry name" value="BLR5470 PROTEIN"/>
    <property type="match status" value="1"/>
</dbReference>
<protein>
    <submittedName>
        <fullName evidence="3">Uncharacterized protein</fullName>
    </submittedName>
</protein>
<dbReference type="RefSeq" id="WP_265581515.1">
    <property type="nucleotide sequence ID" value="NZ_CP036172.1"/>
</dbReference>